<dbReference type="InterPro" id="IPR025857">
    <property type="entry name" value="MacB_PCD"/>
</dbReference>
<keyword evidence="3" id="KW-1003">Cell membrane</keyword>
<dbReference type="Proteomes" id="UP000702544">
    <property type="component" value="Unassembled WGS sequence"/>
</dbReference>
<comment type="similarity">
    <text evidence="2">Belongs to the ABC-4 integral membrane protein family. LolC/E subfamily.</text>
</comment>
<feature type="transmembrane region" description="Helical" evidence="7">
    <location>
        <begin position="383"/>
        <end position="403"/>
    </location>
</feature>
<dbReference type="AlphaFoldDB" id="A0AAE5CB15"/>
<evidence type="ECO:0000256" key="1">
    <source>
        <dbReference type="ARBA" id="ARBA00004651"/>
    </source>
</evidence>
<evidence type="ECO:0000313" key="10">
    <source>
        <dbReference type="EMBL" id="NIR73983.1"/>
    </source>
</evidence>
<proteinExistence type="inferred from homology"/>
<evidence type="ECO:0000259" key="9">
    <source>
        <dbReference type="Pfam" id="PF12704"/>
    </source>
</evidence>
<keyword evidence="4 7" id="KW-0812">Transmembrane</keyword>
<reference evidence="10 11" key="1">
    <citation type="submission" date="2020-01" db="EMBL/GenBank/DDBJ databases">
        <title>Genomes assembled from Gulf of Kutch pelagic sediment metagenomes.</title>
        <authorList>
            <person name="Chandrashekar M."/>
            <person name="Mahajan M.S."/>
            <person name="Dave K.J."/>
            <person name="Vatsa P."/>
            <person name="Nathani N.M."/>
        </authorList>
    </citation>
    <scope>NUCLEOTIDE SEQUENCE [LARGE SCALE GENOMIC DNA]</scope>
    <source>
        <strain evidence="10">KS3-K002</strain>
    </source>
</reference>
<feature type="transmembrane region" description="Helical" evidence="7">
    <location>
        <begin position="333"/>
        <end position="353"/>
    </location>
</feature>
<dbReference type="Pfam" id="PF12704">
    <property type="entry name" value="MacB_PCD"/>
    <property type="match status" value="1"/>
</dbReference>
<keyword evidence="5 7" id="KW-1133">Transmembrane helix</keyword>
<comment type="caution">
    <text evidence="10">The sequence shown here is derived from an EMBL/GenBank/DDBJ whole genome shotgun (WGS) entry which is preliminary data.</text>
</comment>
<feature type="transmembrane region" description="Helical" evidence="7">
    <location>
        <begin position="277"/>
        <end position="297"/>
    </location>
</feature>
<evidence type="ECO:0000256" key="2">
    <source>
        <dbReference type="ARBA" id="ARBA00005236"/>
    </source>
</evidence>
<dbReference type="PANTHER" id="PTHR30489:SF0">
    <property type="entry name" value="LIPOPROTEIN-RELEASING SYSTEM TRANSMEMBRANE PROTEIN LOLE"/>
    <property type="match status" value="1"/>
</dbReference>
<evidence type="ECO:0000313" key="11">
    <source>
        <dbReference type="Proteomes" id="UP000702544"/>
    </source>
</evidence>
<dbReference type="InterPro" id="IPR003838">
    <property type="entry name" value="ABC3_permease_C"/>
</dbReference>
<accession>A0AAE5CB15</accession>
<evidence type="ECO:0000259" key="8">
    <source>
        <dbReference type="Pfam" id="PF02687"/>
    </source>
</evidence>
<dbReference type="GO" id="GO:0044874">
    <property type="term" value="P:lipoprotein localization to outer membrane"/>
    <property type="evidence" value="ECO:0007669"/>
    <property type="project" value="TreeGrafter"/>
</dbReference>
<dbReference type="GO" id="GO:0098797">
    <property type="term" value="C:plasma membrane protein complex"/>
    <property type="evidence" value="ECO:0007669"/>
    <property type="project" value="TreeGrafter"/>
</dbReference>
<evidence type="ECO:0000256" key="3">
    <source>
        <dbReference type="ARBA" id="ARBA00022475"/>
    </source>
</evidence>
<feature type="domain" description="MacB-like periplasmic core" evidence="9">
    <location>
        <begin position="22"/>
        <end position="247"/>
    </location>
</feature>
<dbReference type="EMBL" id="JAACAK010000018">
    <property type="protein sequence ID" value="NIR73983.1"/>
    <property type="molecule type" value="Genomic_DNA"/>
</dbReference>
<evidence type="ECO:0000256" key="7">
    <source>
        <dbReference type="SAM" id="Phobius"/>
    </source>
</evidence>
<dbReference type="PANTHER" id="PTHR30489">
    <property type="entry name" value="LIPOPROTEIN-RELEASING SYSTEM TRANSMEMBRANE PROTEIN LOLE"/>
    <property type="match status" value="1"/>
</dbReference>
<sequence>MLSSGPWWRIGWRNLGRNRRRTAITAAGLAFGYLAVVVLIGWMDGLTAEMIESGTSTFASQLQVHDQEYRPERKIYDTIGGRDGADVYSLVREVAADPAIVAATPRVYAGGLVSSGESTTAGILIGIDPDLEPQVSKLLRSVIDGRSPRIDTREILIGVEMARQLGVGLGDEIILVVPAADGSMGNDLYSVSGIFRSGLAELDATYALMPIGSLQSLVVLSTDRVHEIAAATTDPWLATEAAARIAERLAPRELGIEIEPWTRLRPEMLDYAQLADAWNGVIIFIVFAIAIFGVANTMLMATYERRREFAVMLALGTSPFAIVRTVLAEALSLGAISLVLGALITTPIMFWFYKAPPDLGWFYGDYTFFGALIRPQLKVTLNPPMWVWTALALLLTAVLASLYPAARAARVPPADTLSGL</sequence>
<evidence type="ECO:0000256" key="6">
    <source>
        <dbReference type="ARBA" id="ARBA00023136"/>
    </source>
</evidence>
<comment type="subcellular location">
    <subcellularLocation>
        <location evidence="1">Cell membrane</location>
        <topology evidence="1">Multi-pass membrane protein</topology>
    </subcellularLocation>
</comment>
<feature type="domain" description="ABC3 transporter permease C-terminal" evidence="8">
    <location>
        <begin position="281"/>
        <end position="413"/>
    </location>
</feature>
<gene>
    <name evidence="10" type="ORF">GWO12_02530</name>
</gene>
<feature type="transmembrane region" description="Helical" evidence="7">
    <location>
        <begin position="21"/>
        <end position="43"/>
    </location>
</feature>
<dbReference type="InterPro" id="IPR051447">
    <property type="entry name" value="Lipoprotein-release_system"/>
</dbReference>
<evidence type="ECO:0000256" key="5">
    <source>
        <dbReference type="ARBA" id="ARBA00022989"/>
    </source>
</evidence>
<name>A0AAE5CB15_9BACT</name>
<dbReference type="Pfam" id="PF02687">
    <property type="entry name" value="FtsX"/>
    <property type="match status" value="1"/>
</dbReference>
<protein>
    <submittedName>
        <fullName evidence="10">ABC transporter permease</fullName>
    </submittedName>
</protein>
<keyword evidence="6 7" id="KW-0472">Membrane</keyword>
<evidence type="ECO:0000256" key="4">
    <source>
        <dbReference type="ARBA" id="ARBA00022692"/>
    </source>
</evidence>
<organism evidence="10 11">
    <name type="scientific">Candidatus Kutchimonas denitrificans</name>
    <dbReference type="NCBI Taxonomy" id="3056748"/>
    <lineage>
        <taxon>Bacteria</taxon>
        <taxon>Pseudomonadati</taxon>
        <taxon>Gemmatimonadota</taxon>
        <taxon>Gemmatimonadia</taxon>
        <taxon>Candidatus Palauibacterales</taxon>
        <taxon>Candidatus Palauibacteraceae</taxon>
        <taxon>Candidatus Kutchimonas</taxon>
    </lineage>
</organism>